<evidence type="ECO:0000256" key="14">
    <source>
        <dbReference type="RuleBase" id="RU363109"/>
    </source>
</evidence>
<keyword evidence="14" id="KW-0256">Endoplasmic reticulum</keyword>
<evidence type="ECO:0000256" key="9">
    <source>
        <dbReference type="ARBA" id="ARBA00023098"/>
    </source>
</evidence>
<dbReference type="GO" id="GO:0102158">
    <property type="term" value="F:very-long-chain (3R)-3-hydroxyacyl-CoA dehydratase activity"/>
    <property type="evidence" value="ECO:0007669"/>
    <property type="project" value="UniProtKB-EC"/>
</dbReference>
<keyword evidence="16" id="KW-1185">Reference proteome</keyword>
<keyword evidence="7 14" id="KW-0276">Fatty acid metabolism</keyword>
<evidence type="ECO:0000256" key="3">
    <source>
        <dbReference type="ARBA" id="ARBA00007811"/>
    </source>
</evidence>
<evidence type="ECO:0000313" key="15">
    <source>
        <dbReference type="EMBL" id="KAJ2922016.1"/>
    </source>
</evidence>
<evidence type="ECO:0000256" key="1">
    <source>
        <dbReference type="ARBA" id="ARBA00004141"/>
    </source>
</evidence>
<dbReference type="AlphaFoldDB" id="A0A9W8IRK2"/>
<protein>
    <recommendedName>
        <fullName evidence="4 14">Very-long-chain (3R)-3-hydroxyacyl-CoA dehydratase</fullName>
        <ecNumber evidence="4 14">4.2.1.134</ecNumber>
    </recommendedName>
</protein>
<evidence type="ECO:0000256" key="2">
    <source>
        <dbReference type="ARBA" id="ARBA00005194"/>
    </source>
</evidence>
<keyword evidence="10 14" id="KW-0472">Membrane</keyword>
<evidence type="ECO:0000313" key="16">
    <source>
        <dbReference type="Proteomes" id="UP001140091"/>
    </source>
</evidence>
<dbReference type="OrthoDB" id="46988at2759"/>
<dbReference type="GO" id="GO:0005789">
    <property type="term" value="C:endoplasmic reticulum membrane"/>
    <property type="evidence" value="ECO:0007669"/>
    <property type="project" value="UniProtKB-SubCell"/>
</dbReference>
<feature type="non-terminal residue" evidence="15">
    <location>
        <position position="283"/>
    </location>
</feature>
<comment type="similarity">
    <text evidence="3 14">Belongs to the very long-chain fatty acids dehydratase HACD family.</text>
</comment>
<dbReference type="GO" id="GO:0042761">
    <property type="term" value="P:very long-chain fatty acid biosynthetic process"/>
    <property type="evidence" value="ECO:0007669"/>
    <property type="project" value="TreeGrafter"/>
</dbReference>
<comment type="caution">
    <text evidence="15">The sequence shown here is derived from an EMBL/GenBank/DDBJ whole genome shotgun (WGS) entry which is preliminary data.</text>
</comment>
<keyword evidence="11 14" id="KW-0275">Fatty acid biosynthesis</keyword>
<feature type="transmembrane region" description="Helical" evidence="14">
    <location>
        <begin position="145"/>
        <end position="172"/>
    </location>
</feature>
<dbReference type="GO" id="GO:0030497">
    <property type="term" value="P:fatty acid elongation"/>
    <property type="evidence" value="ECO:0007669"/>
    <property type="project" value="TreeGrafter"/>
</dbReference>
<evidence type="ECO:0000256" key="12">
    <source>
        <dbReference type="ARBA" id="ARBA00023239"/>
    </source>
</evidence>
<evidence type="ECO:0000256" key="4">
    <source>
        <dbReference type="ARBA" id="ARBA00013122"/>
    </source>
</evidence>
<comment type="caution">
    <text evidence="14">Lacks conserved residue(s) required for the propagation of feature annotation.</text>
</comment>
<evidence type="ECO:0000256" key="13">
    <source>
        <dbReference type="ARBA" id="ARBA00036671"/>
    </source>
</evidence>
<dbReference type="PANTHER" id="PTHR11035:SF3">
    <property type="entry name" value="VERY-LONG-CHAIN (3R)-3-HYDROXYACYL-COA DEHYDRATASE"/>
    <property type="match status" value="1"/>
</dbReference>
<dbReference type="Proteomes" id="UP001140091">
    <property type="component" value="Unassembled WGS sequence"/>
</dbReference>
<dbReference type="GO" id="GO:0030148">
    <property type="term" value="P:sphingolipid biosynthetic process"/>
    <property type="evidence" value="ECO:0007669"/>
    <property type="project" value="TreeGrafter"/>
</dbReference>
<proteinExistence type="inferred from homology"/>
<dbReference type="EC" id="4.2.1.134" evidence="4 14"/>
<evidence type="ECO:0000256" key="7">
    <source>
        <dbReference type="ARBA" id="ARBA00022832"/>
    </source>
</evidence>
<comment type="subcellular location">
    <subcellularLocation>
        <location evidence="14">Endoplasmic reticulum membrane</location>
        <topology evidence="14">Multi-pass membrane protein</topology>
    </subcellularLocation>
    <subcellularLocation>
        <location evidence="1">Membrane</location>
        <topology evidence="1">Multi-pass membrane protein</topology>
    </subcellularLocation>
</comment>
<keyword evidence="12 14" id="KW-0456">Lyase</keyword>
<evidence type="ECO:0000256" key="8">
    <source>
        <dbReference type="ARBA" id="ARBA00022989"/>
    </source>
</evidence>
<keyword evidence="9 14" id="KW-0443">Lipid metabolism</keyword>
<evidence type="ECO:0000256" key="6">
    <source>
        <dbReference type="ARBA" id="ARBA00022692"/>
    </source>
</evidence>
<sequence>MAKESKSSKQAASKPQKSTPTPVKVYLVAYNALSAVGWAYVLTLVAIHLFDLDGKSGSFTAVPKSTTSFFSRILPFLDSKTGAVQSNLPPWLKPIHTRATTTYGRAGAATAFVQSFAALEVLHAALGWVRSPVPTTAMQVASRLFLVWGIMAQFTGVRTNALFASMVFAWSFTEVIRYTFYALNLLGYNPPFLLWLRYTTFYILYPLGAGSEAFLMYFTLPDAAPITLAHSIPTLTGAWSLGDYGRAILFTIWWPGLYFMYTYMISQRRKVLGPAKPPKTKSS</sequence>
<evidence type="ECO:0000256" key="11">
    <source>
        <dbReference type="ARBA" id="ARBA00023160"/>
    </source>
</evidence>
<dbReference type="PANTHER" id="PTHR11035">
    <property type="entry name" value="VERY-LONG-CHAIN (3R)-3-HYDROXYACYL-COA DEHYDRATASE"/>
    <property type="match status" value="1"/>
</dbReference>
<name>A0A9W8IRK2_9AGAR</name>
<gene>
    <name evidence="15" type="ORF">H1R20_g15071</name>
</gene>
<comment type="pathway">
    <text evidence="2 14">Lipid metabolism; fatty acid biosynthesis.</text>
</comment>
<reference evidence="15" key="1">
    <citation type="submission" date="2022-06" db="EMBL/GenBank/DDBJ databases">
        <title>Genome Sequence of Candolleomyces eurysporus.</title>
        <authorList>
            <person name="Buettner E."/>
        </authorList>
    </citation>
    <scope>NUCLEOTIDE SEQUENCE</scope>
    <source>
        <strain evidence="15">VTCC 930004</strain>
    </source>
</reference>
<evidence type="ECO:0000256" key="5">
    <source>
        <dbReference type="ARBA" id="ARBA00022516"/>
    </source>
</evidence>
<keyword evidence="5 14" id="KW-0444">Lipid biosynthesis</keyword>
<comment type="catalytic activity">
    <reaction evidence="13 14">
        <text>a very-long-chain (3R)-3-hydroxyacyl-CoA = a very-long-chain (2E)-enoyl-CoA + H2O</text>
        <dbReference type="Rhea" id="RHEA:45812"/>
        <dbReference type="ChEBI" id="CHEBI:15377"/>
        <dbReference type="ChEBI" id="CHEBI:83728"/>
        <dbReference type="ChEBI" id="CHEBI:85440"/>
        <dbReference type="EC" id="4.2.1.134"/>
    </reaction>
</comment>
<keyword evidence="6 14" id="KW-0812">Transmembrane</keyword>
<feature type="transmembrane region" description="Helical" evidence="14">
    <location>
        <begin position="244"/>
        <end position="261"/>
    </location>
</feature>
<feature type="transmembrane region" description="Helical" evidence="14">
    <location>
        <begin position="27"/>
        <end position="50"/>
    </location>
</feature>
<feature type="transmembrane region" description="Helical" evidence="14">
    <location>
        <begin position="203"/>
        <end position="224"/>
    </location>
</feature>
<organism evidence="15 16">
    <name type="scientific">Candolleomyces eurysporus</name>
    <dbReference type="NCBI Taxonomy" id="2828524"/>
    <lineage>
        <taxon>Eukaryota</taxon>
        <taxon>Fungi</taxon>
        <taxon>Dikarya</taxon>
        <taxon>Basidiomycota</taxon>
        <taxon>Agaricomycotina</taxon>
        <taxon>Agaricomycetes</taxon>
        <taxon>Agaricomycetidae</taxon>
        <taxon>Agaricales</taxon>
        <taxon>Agaricineae</taxon>
        <taxon>Psathyrellaceae</taxon>
        <taxon>Candolleomyces</taxon>
    </lineage>
</organism>
<accession>A0A9W8IRK2</accession>
<dbReference type="InterPro" id="IPR007482">
    <property type="entry name" value="Tyr_Pase-like_PTPLA"/>
</dbReference>
<keyword evidence="8 14" id="KW-1133">Transmembrane helix</keyword>
<dbReference type="EMBL" id="JANBPK010001522">
    <property type="protein sequence ID" value="KAJ2922016.1"/>
    <property type="molecule type" value="Genomic_DNA"/>
</dbReference>
<dbReference type="Pfam" id="PF04387">
    <property type="entry name" value="PTPLA"/>
    <property type="match status" value="1"/>
</dbReference>
<evidence type="ECO:0000256" key="10">
    <source>
        <dbReference type="ARBA" id="ARBA00023136"/>
    </source>
</evidence>
<comment type="function">
    <text evidence="14">Catalyzes the third of the four reactions of the long-chain fatty acids elongation cycle. This endoplasmic reticulum-bound enzymatic process, allows the addition of two carbons to the chain of long- and very long-chain fatty acids/VLCFAs per cycle. This enzyme catalyzes the dehydration of the 3-hydroxyacyl-CoA intermediate into trans-2,3-enoyl-CoA, within each cycle of fatty acid elongation. Thereby, it participates to the production of VLCFAs of different chain lengths that are involved in multiple biological processes as precursors of membrane lipids and lipid mediators.</text>
</comment>